<protein>
    <submittedName>
        <fullName evidence="2">Uncharacterized protein</fullName>
    </submittedName>
</protein>
<keyword evidence="1" id="KW-1133">Transmembrane helix</keyword>
<evidence type="ECO:0000313" key="2">
    <source>
        <dbReference type="EMBL" id="KFN43035.1"/>
    </source>
</evidence>
<feature type="transmembrane region" description="Helical" evidence="1">
    <location>
        <begin position="59"/>
        <end position="79"/>
    </location>
</feature>
<dbReference type="EMBL" id="AVCI01000006">
    <property type="protein sequence ID" value="KFN43035.1"/>
    <property type="molecule type" value="Genomic_DNA"/>
</dbReference>
<dbReference type="PATRIC" id="fig|1121015.4.peg.1632"/>
<name>A0A091BF89_9GAMM</name>
<evidence type="ECO:0000256" key="1">
    <source>
        <dbReference type="SAM" id="Phobius"/>
    </source>
</evidence>
<keyword evidence="1" id="KW-0812">Transmembrane</keyword>
<reference evidence="2 3" key="1">
    <citation type="submission" date="2013-09" db="EMBL/GenBank/DDBJ databases">
        <title>Genome sequencing of Arenimonas oryziterrae.</title>
        <authorList>
            <person name="Chen F."/>
            <person name="Wang G."/>
        </authorList>
    </citation>
    <scope>NUCLEOTIDE SEQUENCE [LARGE SCALE GENOMIC DNA]</scope>
    <source>
        <strain evidence="2 3">YC6267</strain>
    </source>
</reference>
<dbReference type="Proteomes" id="UP000029385">
    <property type="component" value="Unassembled WGS sequence"/>
</dbReference>
<keyword evidence="3" id="KW-1185">Reference proteome</keyword>
<organism evidence="2 3">
    <name type="scientific">Arenimonas oryziterrae DSM 21050 = YC6267</name>
    <dbReference type="NCBI Taxonomy" id="1121015"/>
    <lineage>
        <taxon>Bacteria</taxon>
        <taxon>Pseudomonadati</taxon>
        <taxon>Pseudomonadota</taxon>
        <taxon>Gammaproteobacteria</taxon>
        <taxon>Lysobacterales</taxon>
        <taxon>Lysobacteraceae</taxon>
        <taxon>Arenimonas</taxon>
    </lineage>
</organism>
<gene>
    <name evidence="2" type="ORF">N789_10765</name>
</gene>
<comment type="caution">
    <text evidence="2">The sequence shown here is derived from an EMBL/GenBank/DDBJ whole genome shotgun (WGS) entry which is preliminary data.</text>
</comment>
<dbReference type="STRING" id="1121015.GCA_000420545_02384"/>
<evidence type="ECO:0000313" key="3">
    <source>
        <dbReference type="Proteomes" id="UP000029385"/>
    </source>
</evidence>
<sequence length="86" mass="9139">MLKIIVLALLVIPPWVASEFDAPKWVLIVSAAPFFLYAMTLDDPDEHLLGEASGAFRKGALVGLGIGGLVLGIGFYILWKALVTGA</sequence>
<keyword evidence="1" id="KW-0472">Membrane</keyword>
<accession>A0A091BF89</accession>
<dbReference type="RefSeq" id="WP_022969993.1">
    <property type="nucleotide sequence ID" value="NZ_ATVD01000005.1"/>
</dbReference>
<dbReference type="AlphaFoldDB" id="A0A091BF89"/>
<proteinExistence type="predicted"/>